<sequence>MRYTCIKKKYPQFSKDCKGCSEYNPCVKGGKYCFVGAMENERMMPDSVAPLMQDAAAPVMVKHDYHDVKIADDTTVTIDLEELKENMRKQIYGSAFDIFRSAT</sequence>
<keyword evidence="2" id="KW-1185">Reference proteome</keyword>
<protein>
    <submittedName>
        <fullName evidence="1">Uncharacterized protein</fullName>
    </submittedName>
</protein>
<dbReference type="Proteomes" id="UP000469440">
    <property type="component" value="Unassembled WGS sequence"/>
</dbReference>
<accession>A0A6N8HZN9</accession>
<proteinExistence type="predicted"/>
<comment type="caution">
    <text evidence="1">The sequence shown here is derived from an EMBL/GenBank/DDBJ whole genome shotgun (WGS) entry which is preliminary data.</text>
</comment>
<evidence type="ECO:0000313" key="2">
    <source>
        <dbReference type="Proteomes" id="UP000469440"/>
    </source>
</evidence>
<organism evidence="1 2">
    <name type="scientific">Caproicibacter fermentans</name>
    <dbReference type="NCBI Taxonomy" id="2576756"/>
    <lineage>
        <taxon>Bacteria</taxon>
        <taxon>Bacillati</taxon>
        <taxon>Bacillota</taxon>
        <taxon>Clostridia</taxon>
        <taxon>Eubacteriales</taxon>
        <taxon>Acutalibacteraceae</taxon>
        <taxon>Caproicibacter</taxon>
    </lineage>
</organism>
<dbReference type="RefSeq" id="WP_156990494.1">
    <property type="nucleotide sequence ID" value="NZ_VWXL01000052.1"/>
</dbReference>
<dbReference type="AlphaFoldDB" id="A0A6N8HZN9"/>
<dbReference type="OrthoDB" id="2084889at2"/>
<gene>
    <name evidence="1" type="ORF">CAFE_18770</name>
</gene>
<reference evidence="1 2" key="1">
    <citation type="submission" date="2019-09" db="EMBL/GenBank/DDBJ databases">
        <title>Genome sequence of Clostridium sp. EA1.</title>
        <authorList>
            <person name="Poehlein A."/>
            <person name="Bengelsdorf F.R."/>
            <person name="Daniel R."/>
        </authorList>
    </citation>
    <scope>NUCLEOTIDE SEQUENCE [LARGE SCALE GENOMIC DNA]</scope>
    <source>
        <strain evidence="1 2">EA1</strain>
    </source>
</reference>
<evidence type="ECO:0000313" key="1">
    <source>
        <dbReference type="EMBL" id="MVB11169.1"/>
    </source>
</evidence>
<name>A0A6N8HZN9_9FIRM</name>
<dbReference type="EMBL" id="VWXL01000052">
    <property type="protein sequence ID" value="MVB11169.1"/>
    <property type="molecule type" value="Genomic_DNA"/>
</dbReference>